<accession>A0ABQ4TY77</accession>
<dbReference type="Pfam" id="PF00005">
    <property type="entry name" value="ABC_tran"/>
    <property type="match status" value="1"/>
</dbReference>
<gene>
    <name evidence="10" type="primary">btuD_5</name>
    <name evidence="10" type="ORF">MPOCJGCO_1088</name>
</gene>
<dbReference type="PROSITE" id="PS50893">
    <property type="entry name" value="ABC_TRANSPORTER_2"/>
    <property type="match status" value="1"/>
</dbReference>
<feature type="region of interest" description="Disordered" evidence="8">
    <location>
        <begin position="313"/>
        <end position="375"/>
    </location>
</feature>
<evidence type="ECO:0000256" key="8">
    <source>
        <dbReference type="SAM" id="MobiDB-lite"/>
    </source>
</evidence>
<dbReference type="Gene3D" id="3.40.50.300">
    <property type="entry name" value="P-loop containing nucleotide triphosphate hydrolases"/>
    <property type="match status" value="2"/>
</dbReference>
<comment type="subcellular location">
    <subcellularLocation>
        <location evidence="1">Cell inner membrane</location>
        <topology evidence="1">Peripheral membrane protein</topology>
    </subcellularLocation>
</comment>
<evidence type="ECO:0000256" key="5">
    <source>
        <dbReference type="ARBA" id="ARBA00022741"/>
    </source>
</evidence>
<evidence type="ECO:0000256" key="1">
    <source>
        <dbReference type="ARBA" id="ARBA00004417"/>
    </source>
</evidence>
<dbReference type="InterPro" id="IPR027417">
    <property type="entry name" value="P-loop_NTPase"/>
</dbReference>
<dbReference type="CDD" id="cd03257">
    <property type="entry name" value="ABC_NikE_OppD_transporters"/>
    <property type="match status" value="1"/>
</dbReference>
<evidence type="ECO:0000256" key="7">
    <source>
        <dbReference type="ARBA" id="ARBA00023136"/>
    </source>
</evidence>
<evidence type="ECO:0000256" key="3">
    <source>
        <dbReference type="ARBA" id="ARBA00022448"/>
    </source>
</evidence>
<keyword evidence="3" id="KW-0813">Transport</keyword>
<dbReference type="GO" id="GO:0005524">
    <property type="term" value="F:ATP binding"/>
    <property type="evidence" value="ECO:0007669"/>
    <property type="project" value="UniProtKB-KW"/>
</dbReference>
<dbReference type="InterPro" id="IPR050388">
    <property type="entry name" value="ABC_Ni/Peptide_Import"/>
</dbReference>
<dbReference type="InterPro" id="IPR013563">
    <property type="entry name" value="Oligopep_ABC_C"/>
</dbReference>
<keyword evidence="5" id="KW-0547">Nucleotide-binding</keyword>
<proteinExistence type="inferred from homology"/>
<comment type="similarity">
    <text evidence="2">Belongs to the ABC transporter superfamily.</text>
</comment>
<evidence type="ECO:0000256" key="2">
    <source>
        <dbReference type="ARBA" id="ARBA00005417"/>
    </source>
</evidence>
<keyword evidence="4" id="KW-1003">Cell membrane</keyword>
<dbReference type="SUPFAM" id="SSF52540">
    <property type="entry name" value="P-loop containing nucleoside triphosphate hydrolases"/>
    <property type="match status" value="2"/>
</dbReference>
<reference evidence="10" key="2">
    <citation type="submission" date="2021-08" db="EMBL/GenBank/DDBJ databases">
        <authorList>
            <person name="Tani A."/>
            <person name="Ola A."/>
            <person name="Ogura Y."/>
            <person name="Katsura K."/>
            <person name="Hayashi T."/>
        </authorList>
    </citation>
    <scope>NUCLEOTIDE SEQUENCE</scope>
    <source>
        <strain evidence="10">DSM 23632</strain>
    </source>
</reference>
<dbReference type="PANTHER" id="PTHR43297">
    <property type="entry name" value="OLIGOPEPTIDE TRANSPORT ATP-BINDING PROTEIN APPD"/>
    <property type="match status" value="1"/>
</dbReference>
<sequence>MLFRGRDLLALPERSLRKVRGGEIGFVFQDPMSSLNPGMTVAQQIVEPLRIHLGLDRRAARARARELLDLVRIPNAAGRLDRYPHEFSGGQRQRGMIAIGLACRPKLLIADEATTALDVTVQAEIIALVQELKRELGMAIIWITHDLGVVAGISDTVQVMYAGRILERGPVDDIFGDPRNAYTLELLRSLPDLSRGRTGRRRLHQIDGSPPDMRCPPQGDPFAPRNAFATPRCRAEMPPLLQGGGRRARPSRGRLVRPAGPPRRGGCPMSASPAPILSVRNLSKTYPLRAWWGGKSSVFRAVRDVSFDIAPGETLGLVGESGSGKCPTRSRNGPALPPLNPRFRRRGSPATSSRPRPATGSPRNAESPVRMPRRIGGRQARWDFATGPERAVGLLAAIEFLPRGIYAVTHGRVRPTIRDRLVRRPR</sequence>
<dbReference type="NCBIfam" id="TIGR01727">
    <property type="entry name" value="oligo_HPY"/>
    <property type="match status" value="1"/>
</dbReference>
<dbReference type="Pfam" id="PF08352">
    <property type="entry name" value="oligo_HPY"/>
    <property type="match status" value="1"/>
</dbReference>
<dbReference type="Proteomes" id="UP001055057">
    <property type="component" value="Unassembled WGS sequence"/>
</dbReference>
<evidence type="ECO:0000313" key="10">
    <source>
        <dbReference type="EMBL" id="GJE59002.1"/>
    </source>
</evidence>
<keyword evidence="11" id="KW-1185">Reference proteome</keyword>
<evidence type="ECO:0000259" key="9">
    <source>
        <dbReference type="PROSITE" id="PS50893"/>
    </source>
</evidence>
<dbReference type="PANTHER" id="PTHR43297:SF2">
    <property type="entry name" value="DIPEPTIDE TRANSPORT ATP-BINDING PROTEIN DPPD"/>
    <property type="match status" value="1"/>
</dbReference>
<dbReference type="InterPro" id="IPR003439">
    <property type="entry name" value="ABC_transporter-like_ATP-bd"/>
</dbReference>
<organism evidence="10 11">
    <name type="scientific">Methylobacterium trifolii</name>
    <dbReference type="NCBI Taxonomy" id="1003092"/>
    <lineage>
        <taxon>Bacteria</taxon>
        <taxon>Pseudomonadati</taxon>
        <taxon>Pseudomonadota</taxon>
        <taxon>Alphaproteobacteria</taxon>
        <taxon>Hyphomicrobiales</taxon>
        <taxon>Methylobacteriaceae</taxon>
        <taxon>Methylobacterium</taxon>
    </lineage>
</organism>
<feature type="compositionally biased region" description="Low complexity" evidence="8">
    <location>
        <begin position="256"/>
        <end position="268"/>
    </location>
</feature>
<feature type="region of interest" description="Disordered" evidence="8">
    <location>
        <begin position="236"/>
        <end position="272"/>
    </location>
</feature>
<feature type="compositionally biased region" description="Basic residues" evidence="8">
    <location>
        <begin position="246"/>
        <end position="255"/>
    </location>
</feature>
<protein>
    <submittedName>
        <fullName evidence="10">Vitamin B12 import ATP-binding protein BtuD</fullName>
    </submittedName>
</protein>
<evidence type="ECO:0000256" key="4">
    <source>
        <dbReference type="ARBA" id="ARBA00022475"/>
    </source>
</evidence>
<evidence type="ECO:0000256" key="6">
    <source>
        <dbReference type="ARBA" id="ARBA00022840"/>
    </source>
</evidence>
<keyword evidence="6 10" id="KW-0067">ATP-binding</keyword>
<reference evidence="10" key="1">
    <citation type="journal article" date="2021" name="Front. Microbiol.">
        <title>Comprehensive Comparative Genomics and Phenotyping of Methylobacterium Species.</title>
        <authorList>
            <person name="Alessa O."/>
            <person name="Ogura Y."/>
            <person name="Fujitani Y."/>
            <person name="Takami H."/>
            <person name="Hayashi T."/>
            <person name="Sahin N."/>
            <person name="Tani A."/>
        </authorList>
    </citation>
    <scope>NUCLEOTIDE SEQUENCE</scope>
    <source>
        <strain evidence="10">DSM 23632</strain>
    </source>
</reference>
<evidence type="ECO:0000313" key="11">
    <source>
        <dbReference type="Proteomes" id="UP001055057"/>
    </source>
</evidence>
<comment type="caution">
    <text evidence="10">The sequence shown here is derived from an EMBL/GenBank/DDBJ whole genome shotgun (WGS) entry which is preliminary data.</text>
</comment>
<feature type="domain" description="ABC transporter" evidence="9">
    <location>
        <begin position="3"/>
        <end position="187"/>
    </location>
</feature>
<keyword evidence="7" id="KW-0472">Membrane</keyword>
<dbReference type="EMBL" id="BPRB01000060">
    <property type="protein sequence ID" value="GJE59002.1"/>
    <property type="molecule type" value="Genomic_DNA"/>
</dbReference>
<name>A0ABQ4TY77_9HYPH</name>